<accession>D4DTS1</accession>
<name>D4DTS1_NEIEG</name>
<reference evidence="1 4" key="3">
    <citation type="journal article" date="2015" name="PLoS Genet.">
        <title>Common Cell Shape Evolution of Two Nasopharyngeal Pathogens.</title>
        <authorList>
            <person name="Veyrier F.J."/>
            <person name="Biais N."/>
            <person name="Morales P."/>
            <person name="Belkacem N."/>
            <person name="Guilhen C."/>
            <person name="Ranjeva S."/>
            <person name="Sismeiro O."/>
            <person name="Pehau-Arnaudet G."/>
            <person name="Rocha E.P."/>
            <person name="Werts C."/>
            <person name="Taha M.K."/>
            <person name="Boneca I.G."/>
        </authorList>
    </citation>
    <scope>NUCLEOTIDE SEQUENCE [LARGE SCALE GENOMIC DNA]</scope>
    <source>
        <strain evidence="1 4">ATCC 29315</strain>
    </source>
</reference>
<dbReference type="STRING" id="546263.NELON_04395"/>
<dbReference type="EMBL" id="CP007726">
    <property type="protein sequence ID" value="AJE18204.1"/>
    <property type="molecule type" value="Genomic_DNA"/>
</dbReference>
<keyword evidence="4" id="KW-1185">Reference proteome</keyword>
<dbReference type="Proteomes" id="UP000005536">
    <property type="component" value="Unassembled WGS sequence"/>
</dbReference>
<gene>
    <name evidence="2" type="ORF">NEIELOOT_02477</name>
    <name evidence="1" type="ORF">NELON_04395</name>
</gene>
<protein>
    <submittedName>
        <fullName evidence="2">Uncharacterized protein</fullName>
    </submittedName>
</protein>
<dbReference type="HOGENOM" id="CLU_2650690_0_0_4"/>
<evidence type="ECO:0000313" key="1">
    <source>
        <dbReference type="EMBL" id="AJE18204.1"/>
    </source>
</evidence>
<sequence>MQKLLPIRAKAAAALHAATIFQTAFIKMVYIRCRQNDACIKIDMGFWQKNTDLLKKALIKDGLILPSSLQNRASLH</sequence>
<reference evidence="2 3" key="1">
    <citation type="submission" date="2010-02" db="EMBL/GenBank/DDBJ databases">
        <authorList>
            <person name="Weinstock G."/>
            <person name="Sodergren E."/>
            <person name="Clifton S."/>
            <person name="Fulton L."/>
            <person name="Fulton B."/>
            <person name="Courtney L."/>
            <person name="Fronick C."/>
            <person name="Harrison M."/>
            <person name="Strong C."/>
            <person name="Farmer C."/>
            <person name="Delahaunty K."/>
            <person name="Markovic C."/>
            <person name="Hall O."/>
            <person name="Minx P."/>
            <person name="Tomlinson C."/>
            <person name="Mitreva M."/>
            <person name="Nelson J."/>
            <person name="Hou S."/>
            <person name="Wollam A."/>
            <person name="Pepin K.H."/>
            <person name="Johnson M."/>
            <person name="Bhonagiri V."/>
            <person name="Zhang X."/>
            <person name="Suruliraj S."/>
            <person name="Warren W."/>
            <person name="Chinwalla A."/>
            <person name="Mardis E.R."/>
            <person name="Wilson R.K."/>
        </authorList>
    </citation>
    <scope>NUCLEOTIDE SEQUENCE [LARGE SCALE GENOMIC DNA]</scope>
    <source>
        <strain evidence="2 3">ATCC 29315</strain>
    </source>
</reference>
<dbReference type="KEGG" id="nel:NELON_04395"/>
<proteinExistence type="predicted"/>
<dbReference type="Proteomes" id="UP000031392">
    <property type="component" value="Chromosome"/>
</dbReference>
<dbReference type="EMBL" id="ADBF01000253">
    <property type="protein sequence ID" value="EFE48504.1"/>
    <property type="molecule type" value="Genomic_DNA"/>
</dbReference>
<dbReference type="AlphaFoldDB" id="D4DTS1"/>
<organism evidence="2 3">
    <name type="scientific">Neisseria elongata subsp. glycolytica ATCC 29315</name>
    <dbReference type="NCBI Taxonomy" id="546263"/>
    <lineage>
        <taxon>Bacteria</taxon>
        <taxon>Pseudomonadati</taxon>
        <taxon>Pseudomonadota</taxon>
        <taxon>Betaproteobacteria</taxon>
        <taxon>Neisseriales</taxon>
        <taxon>Neisseriaceae</taxon>
        <taxon>Neisseria</taxon>
    </lineage>
</organism>
<evidence type="ECO:0000313" key="4">
    <source>
        <dbReference type="Proteomes" id="UP000031392"/>
    </source>
</evidence>
<evidence type="ECO:0000313" key="3">
    <source>
        <dbReference type="Proteomes" id="UP000005536"/>
    </source>
</evidence>
<evidence type="ECO:0000313" key="2">
    <source>
        <dbReference type="EMBL" id="EFE48504.1"/>
    </source>
</evidence>
<dbReference type="PATRIC" id="fig|546263.7.peg.930"/>
<reference evidence="4" key="2">
    <citation type="submission" date="2014-05" db="EMBL/GenBank/DDBJ databases">
        <title>Complete Genome sequence of Neisseria elongata subsp. glycolytica.</title>
        <authorList>
            <person name="Veyrier F.J."/>
            <person name="Taha M.-K."/>
        </authorList>
    </citation>
    <scope>NUCLEOTIDE SEQUENCE [LARGE SCALE GENOMIC DNA]</scope>
    <source>
        <strain evidence="4">ATCC 29315</strain>
    </source>
</reference>